<evidence type="ECO:0000313" key="7">
    <source>
        <dbReference type="Proteomes" id="UP001185028"/>
    </source>
</evidence>
<gene>
    <name evidence="6" type="ORF">JOC58_002189</name>
</gene>
<dbReference type="Proteomes" id="UP001185028">
    <property type="component" value="Unassembled WGS sequence"/>
</dbReference>
<dbReference type="SUPFAM" id="SSF55136">
    <property type="entry name" value="Probable bacterial effector-binding domain"/>
    <property type="match status" value="1"/>
</dbReference>
<dbReference type="InterPro" id="IPR009061">
    <property type="entry name" value="DNA-bd_dom_put_sf"/>
</dbReference>
<sequence length="274" mass="32483">MNRAELVPISAFSKMAEITRQTLIYYDRIGLFKPARVDDNGYRYYHLDQLDTILVISILKGQGMSLEHIREHLHDRNPQSTLELLRKQEKLIQQQMMKLQRTLQMIGIQAENIEHSFQVDIRTMHVIWQPEIPLLRSERMRVSKQDFAEQLWDDFQMRLQREQAPSGYPAGVIVEQEDLLNRNGDRMSYMFSRMQTHVEPQHHMPAGYYLVSYARADYGDTDKIYPRIFDYIEQQGYIINGHAYEEYVQDEISLHNPDEYLARIMIGIEKPAFI</sequence>
<keyword evidence="3 6" id="KW-0238">DNA-binding</keyword>
<reference evidence="6 7" key="1">
    <citation type="submission" date="2023-07" db="EMBL/GenBank/DDBJ databases">
        <title>Genomic Encyclopedia of Type Strains, Phase IV (KMG-IV): sequencing the most valuable type-strain genomes for metagenomic binning, comparative biology and taxonomic classification.</title>
        <authorList>
            <person name="Goeker M."/>
        </authorList>
    </citation>
    <scope>NUCLEOTIDE SEQUENCE [LARGE SCALE GENOMIC DNA]</scope>
    <source>
        <strain evidence="6 7">DSM 22170</strain>
    </source>
</reference>
<dbReference type="Gene3D" id="3.20.80.10">
    <property type="entry name" value="Regulatory factor, effector binding domain"/>
    <property type="match status" value="1"/>
</dbReference>
<dbReference type="SUPFAM" id="SSF46955">
    <property type="entry name" value="Putative DNA-binding domain"/>
    <property type="match status" value="1"/>
</dbReference>
<dbReference type="RefSeq" id="WP_188776197.1">
    <property type="nucleotide sequence ID" value="NZ_BMMB01000006.1"/>
</dbReference>
<dbReference type="PANTHER" id="PTHR30204">
    <property type="entry name" value="REDOX-CYCLING DRUG-SENSING TRANSCRIPTIONAL ACTIVATOR SOXR"/>
    <property type="match status" value="1"/>
</dbReference>
<proteinExistence type="predicted"/>
<organism evidence="6 7">
    <name type="scientific">Paenibacillus hunanensis</name>
    <dbReference type="NCBI Taxonomy" id="539262"/>
    <lineage>
        <taxon>Bacteria</taxon>
        <taxon>Bacillati</taxon>
        <taxon>Bacillota</taxon>
        <taxon>Bacilli</taxon>
        <taxon>Bacillales</taxon>
        <taxon>Paenibacillaceae</taxon>
        <taxon>Paenibacillus</taxon>
    </lineage>
</organism>
<name>A0ABU1IYJ0_9BACL</name>
<dbReference type="SMART" id="SM00422">
    <property type="entry name" value="HTH_MERR"/>
    <property type="match status" value="1"/>
</dbReference>
<dbReference type="Pfam" id="PF13411">
    <property type="entry name" value="MerR_1"/>
    <property type="match status" value="1"/>
</dbReference>
<keyword evidence="2" id="KW-0805">Transcription regulation</keyword>
<dbReference type="PROSITE" id="PS50937">
    <property type="entry name" value="HTH_MERR_2"/>
    <property type="match status" value="1"/>
</dbReference>
<dbReference type="GO" id="GO:0003677">
    <property type="term" value="F:DNA binding"/>
    <property type="evidence" value="ECO:0007669"/>
    <property type="project" value="UniProtKB-KW"/>
</dbReference>
<keyword evidence="1" id="KW-0678">Repressor</keyword>
<dbReference type="InterPro" id="IPR000551">
    <property type="entry name" value="MerR-type_HTH_dom"/>
</dbReference>
<comment type="caution">
    <text evidence="6">The sequence shown here is derived from an EMBL/GenBank/DDBJ whole genome shotgun (WGS) entry which is preliminary data.</text>
</comment>
<dbReference type="InterPro" id="IPR011256">
    <property type="entry name" value="Reg_factor_effector_dom_sf"/>
</dbReference>
<evidence type="ECO:0000313" key="6">
    <source>
        <dbReference type="EMBL" id="MDR6244296.1"/>
    </source>
</evidence>
<evidence type="ECO:0000259" key="5">
    <source>
        <dbReference type="PROSITE" id="PS50937"/>
    </source>
</evidence>
<keyword evidence="7" id="KW-1185">Reference proteome</keyword>
<accession>A0ABU1IYJ0</accession>
<evidence type="ECO:0000256" key="1">
    <source>
        <dbReference type="ARBA" id="ARBA00022491"/>
    </source>
</evidence>
<dbReference type="Gene3D" id="1.10.1660.10">
    <property type="match status" value="1"/>
</dbReference>
<feature type="domain" description="HTH merR-type" evidence="5">
    <location>
        <begin position="6"/>
        <end position="75"/>
    </location>
</feature>
<dbReference type="EMBL" id="JAVDQH010000007">
    <property type="protein sequence ID" value="MDR6244296.1"/>
    <property type="molecule type" value="Genomic_DNA"/>
</dbReference>
<dbReference type="PANTHER" id="PTHR30204:SF69">
    <property type="entry name" value="MERR-FAMILY TRANSCRIPTIONAL REGULATOR"/>
    <property type="match status" value="1"/>
</dbReference>
<protein>
    <submittedName>
        <fullName evidence="6">DNA-binding transcriptional MerR regulator/effector-binding domain-containing protein</fullName>
    </submittedName>
</protein>
<evidence type="ECO:0000256" key="2">
    <source>
        <dbReference type="ARBA" id="ARBA00023015"/>
    </source>
</evidence>
<dbReference type="InterPro" id="IPR047057">
    <property type="entry name" value="MerR_fam"/>
</dbReference>
<evidence type="ECO:0000256" key="4">
    <source>
        <dbReference type="ARBA" id="ARBA00023163"/>
    </source>
</evidence>
<keyword evidence="4" id="KW-0804">Transcription</keyword>
<evidence type="ECO:0000256" key="3">
    <source>
        <dbReference type="ARBA" id="ARBA00023125"/>
    </source>
</evidence>